<sequence>MPHHSRIPIATSIPYRDQVFKLDTANVISQDHDFNGTPSDDAQTDDEHLQKLKELFEQNAGLITPGCRDTIDSILSSTVQFAMKSSKIHESVSLSDEGSAAPEGDSDGYITQDTETTWDDQEHTHLDIYADLDTGLFQDRAGVDRRVAEDEGANAPKETALVLEERQGQFSRSSALAMSPIIQVAAFIPQAVASINQPAVDGPAASSGNKHDLPQSPAPTSAMGKACIAGPSVRTGHTGFGSALERASDLHDLNESAERGRPCTRSLMPEDSASNIVVSTKHQEGSYKRPNKPIEQPILGYDADDLLGYSSKRVQSDVEEWLEHVGDAGRLSAAGEGHEEQEVSSSYFAWIEQDGAAEHVLDAGMAIAFAVVAVTGHVLW</sequence>
<accession>A0A9W8X384</accession>
<evidence type="ECO:0000256" key="1">
    <source>
        <dbReference type="SAM" id="MobiDB-lite"/>
    </source>
</evidence>
<dbReference type="EMBL" id="JAPEUV010000020">
    <property type="protein sequence ID" value="KAJ4339773.1"/>
    <property type="molecule type" value="Genomic_DNA"/>
</dbReference>
<evidence type="ECO:0000313" key="2">
    <source>
        <dbReference type="EMBL" id="KAJ4339773.1"/>
    </source>
</evidence>
<dbReference type="OrthoDB" id="10499327at2759"/>
<gene>
    <name evidence="2" type="ORF">N0V87_002973</name>
</gene>
<dbReference type="AlphaFoldDB" id="A0A9W8X384"/>
<feature type="region of interest" description="Disordered" evidence="1">
    <location>
        <begin position="91"/>
        <end position="112"/>
    </location>
</feature>
<reference evidence="2" key="1">
    <citation type="submission" date="2022-10" db="EMBL/GenBank/DDBJ databases">
        <title>Tapping the CABI collections for fungal endophytes: first genome assemblies for Collariella, Neodidymelliopsis, Ascochyta clinopodiicola, Didymella pomorum, Didymosphaeria variabile, Neocosmospora piperis and Neocucurbitaria cava.</title>
        <authorList>
            <person name="Hill R."/>
        </authorList>
    </citation>
    <scope>NUCLEOTIDE SEQUENCE</scope>
    <source>
        <strain evidence="2">IMI 360193</strain>
    </source>
</reference>
<comment type="caution">
    <text evidence="2">The sequence shown here is derived from an EMBL/GenBank/DDBJ whole genome shotgun (WGS) entry which is preliminary data.</text>
</comment>
<name>A0A9W8X384_9PLEO</name>
<feature type="region of interest" description="Disordered" evidence="1">
    <location>
        <begin position="200"/>
        <end position="224"/>
    </location>
</feature>
<protein>
    <submittedName>
        <fullName evidence="2">Uncharacterized protein</fullName>
    </submittedName>
</protein>
<evidence type="ECO:0000313" key="3">
    <source>
        <dbReference type="Proteomes" id="UP001140562"/>
    </source>
</evidence>
<organism evidence="2 3">
    <name type="scientific">Didymella glomerata</name>
    <dbReference type="NCBI Taxonomy" id="749621"/>
    <lineage>
        <taxon>Eukaryota</taxon>
        <taxon>Fungi</taxon>
        <taxon>Dikarya</taxon>
        <taxon>Ascomycota</taxon>
        <taxon>Pezizomycotina</taxon>
        <taxon>Dothideomycetes</taxon>
        <taxon>Pleosporomycetidae</taxon>
        <taxon>Pleosporales</taxon>
        <taxon>Pleosporineae</taxon>
        <taxon>Didymellaceae</taxon>
        <taxon>Didymella</taxon>
    </lineage>
</organism>
<keyword evidence="3" id="KW-1185">Reference proteome</keyword>
<dbReference type="Proteomes" id="UP001140562">
    <property type="component" value="Unassembled WGS sequence"/>
</dbReference>
<proteinExistence type="predicted"/>